<dbReference type="PANTHER" id="PTHR12475:SF4">
    <property type="entry name" value="PROTEIN THEM6"/>
    <property type="match status" value="1"/>
</dbReference>
<gene>
    <name evidence="1" type="ORF">EBM89_09865</name>
</gene>
<dbReference type="InterPro" id="IPR029069">
    <property type="entry name" value="HotDog_dom_sf"/>
</dbReference>
<evidence type="ECO:0000313" key="1">
    <source>
        <dbReference type="EMBL" id="RMI09557.1"/>
    </source>
</evidence>
<keyword evidence="2" id="KW-1185">Reference proteome</keyword>
<name>A0A3M2J619_9CELL</name>
<dbReference type="InterPro" id="IPR051490">
    <property type="entry name" value="THEM6_lcsJ_thioesterase"/>
</dbReference>
<reference evidence="1 2" key="1">
    <citation type="submission" date="2018-10" db="EMBL/GenBank/DDBJ databases">
        <title>Isolation, diversity and antifungal activity of actinobacteria from wheat.</title>
        <authorList>
            <person name="Han C."/>
        </authorList>
    </citation>
    <scope>NUCLEOTIDE SEQUENCE [LARGE SCALE GENOMIC DNA]</scope>
    <source>
        <strain evidence="1 2">NEAU-YY56</strain>
    </source>
</reference>
<comment type="caution">
    <text evidence="1">The sequence shown here is derived from an EMBL/GenBank/DDBJ whole genome shotgun (WGS) entry which is preliminary data.</text>
</comment>
<dbReference type="OrthoDB" id="3727779at2"/>
<organism evidence="1 2">
    <name type="scientific">Cellulomonas triticagri</name>
    <dbReference type="NCBI Taxonomy" id="2483352"/>
    <lineage>
        <taxon>Bacteria</taxon>
        <taxon>Bacillati</taxon>
        <taxon>Actinomycetota</taxon>
        <taxon>Actinomycetes</taxon>
        <taxon>Micrococcales</taxon>
        <taxon>Cellulomonadaceae</taxon>
        <taxon>Cellulomonas</taxon>
    </lineage>
</organism>
<sequence length="190" mass="22104">MNLYLRLLLLRLRTRRAPRVGLWDTVRTPFRVTLGDLDLQRHVNNGRYLTLMDLGRMDLMLRSGFWGQLVRRGWYPVVAGQTITYRRSLTLGQRFDVVTRILGFDERWGYLEQTFVVGDTVYAHAVVRSRFLRRGGGSVDHDELEALAGGFPEHLRVPDWVRDWAVGARGDLDERQREVAQEGEVRRPGR</sequence>
<proteinExistence type="predicted"/>
<dbReference type="AlphaFoldDB" id="A0A3M2J619"/>
<evidence type="ECO:0000313" key="2">
    <source>
        <dbReference type="Proteomes" id="UP000269289"/>
    </source>
</evidence>
<dbReference type="Pfam" id="PF13279">
    <property type="entry name" value="4HBT_2"/>
    <property type="match status" value="1"/>
</dbReference>
<protein>
    <submittedName>
        <fullName evidence="1">Acyl-CoA thioesterase</fullName>
    </submittedName>
</protein>
<dbReference type="Proteomes" id="UP000269289">
    <property type="component" value="Unassembled WGS sequence"/>
</dbReference>
<dbReference type="SUPFAM" id="SSF54637">
    <property type="entry name" value="Thioesterase/thiol ester dehydrase-isomerase"/>
    <property type="match status" value="1"/>
</dbReference>
<dbReference type="EMBL" id="RFFI01000046">
    <property type="protein sequence ID" value="RMI09557.1"/>
    <property type="molecule type" value="Genomic_DNA"/>
</dbReference>
<dbReference type="CDD" id="cd00586">
    <property type="entry name" value="4HBT"/>
    <property type="match status" value="1"/>
</dbReference>
<dbReference type="PANTHER" id="PTHR12475">
    <property type="match status" value="1"/>
</dbReference>
<dbReference type="RefSeq" id="WP_122149266.1">
    <property type="nucleotide sequence ID" value="NZ_RFFI01000046.1"/>
</dbReference>
<dbReference type="Gene3D" id="3.10.129.10">
    <property type="entry name" value="Hotdog Thioesterase"/>
    <property type="match status" value="1"/>
</dbReference>
<accession>A0A3M2J619</accession>